<feature type="region of interest" description="Disordered" evidence="1">
    <location>
        <begin position="1"/>
        <end position="72"/>
    </location>
</feature>
<name>A0ABV0KTS1_9CYAN</name>
<accession>A0ABV0KTS1</accession>
<sequence>MKKPSNRQKARTGRTQKTNVHSKQKKTEKTRKSAIKTGSEKRSNTPRELADAPKVGRETQPKTASAAKVTVPKKVSVAKVGSKKEVGSTHPGTGKAVISKELKQVNNSDLKAKTVKTAFKKFQTKIVDLERTTTQKGLASRSYLFKQMKRLAAKHSDFPRLKGGYISFGSFARRTKTDPLDDIDLLILLDGKGTQVEISYRQKASGYGANMTPVCRVSLKEAQAPLQAFVDDDGYVNSIKVLNRIKNYLAHIDRYKQAEKNRRMQAVTLKLKTLPWNFDIVPAISVHDDQNKVTHFLIPDGQGNWIKTNPKIDAKSLTLVNKNHRGELLPVLRMLKYWNERKHKPKLLSYYFETLVVQTFQSALAITNYPAAITYFFENCANYLMSSCPDPKRLGEALDVDVSWNKKQKIMHAMRSAADHASRAMVAESENDQKTAMYWWRKIFGTGFPTYG</sequence>
<feature type="compositionally biased region" description="Basic residues" evidence="1">
    <location>
        <begin position="1"/>
        <end position="24"/>
    </location>
</feature>
<dbReference type="RefSeq" id="WP_206756085.1">
    <property type="nucleotide sequence ID" value="NZ_JAMPLM010000074.1"/>
</dbReference>
<evidence type="ECO:0008006" key="4">
    <source>
        <dbReference type="Google" id="ProtNLM"/>
    </source>
</evidence>
<proteinExistence type="predicted"/>
<gene>
    <name evidence="2" type="ORF">NDI38_29890</name>
</gene>
<feature type="compositionally biased region" description="Basic and acidic residues" evidence="1">
    <location>
        <begin position="38"/>
        <end position="60"/>
    </location>
</feature>
<evidence type="ECO:0000313" key="3">
    <source>
        <dbReference type="Proteomes" id="UP001476950"/>
    </source>
</evidence>
<reference evidence="2 3" key="1">
    <citation type="submission" date="2022-04" db="EMBL/GenBank/DDBJ databases">
        <title>Positive selection, recombination, and allopatry shape intraspecific diversity of widespread and dominant cyanobacteria.</title>
        <authorList>
            <person name="Wei J."/>
            <person name="Shu W."/>
            <person name="Hu C."/>
        </authorList>
    </citation>
    <scope>NUCLEOTIDE SEQUENCE [LARGE SCALE GENOMIC DNA]</scope>
    <source>
        <strain evidence="2 3">AS-A4</strain>
    </source>
</reference>
<dbReference type="Proteomes" id="UP001476950">
    <property type="component" value="Unassembled WGS sequence"/>
</dbReference>
<organism evidence="2 3">
    <name type="scientific">Stenomitos frigidus AS-A4</name>
    <dbReference type="NCBI Taxonomy" id="2933935"/>
    <lineage>
        <taxon>Bacteria</taxon>
        <taxon>Bacillati</taxon>
        <taxon>Cyanobacteriota</taxon>
        <taxon>Cyanophyceae</taxon>
        <taxon>Leptolyngbyales</taxon>
        <taxon>Leptolyngbyaceae</taxon>
        <taxon>Stenomitos</taxon>
    </lineage>
</organism>
<evidence type="ECO:0000256" key="1">
    <source>
        <dbReference type="SAM" id="MobiDB-lite"/>
    </source>
</evidence>
<comment type="caution">
    <text evidence="2">The sequence shown here is derived from an EMBL/GenBank/DDBJ whole genome shotgun (WGS) entry which is preliminary data.</text>
</comment>
<protein>
    <recommendedName>
        <fullName evidence="4">Polymerase nucleotidyl transferase domain-containing protein</fullName>
    </recommendedName>
</protein>
<evidence type="ECO:0000313" key="2">
    <source>
        <dbReference type="EMBL" id="MEP1062586.1"/>
    </source>
</evidence>
<dbReference type="Gene3D" id="3.30.460.90">
    <property type="match status" value="1"/>
</dbReference>
<keyword evidence="3" id="KW-1185">Reference proteome</keyword>
<dbReference type="EMBL" id="JAMPLM010000074">
    <property type="protein sequence ID" value="MEP1062586.1"/>
    <property type="molecule type" value="Genomic_DNA"/>
</dbReference>